<feature type="domain" description="Protein kinase" evidence="15">
    <location>
        <begin position="476"/>
        <end position="754"/>
    </location>
</feature>
<evidence type="ECO:0000256" key="1">
    <source>
        <dbReference type="ARBA" id="ARBA00004479"/>
    </source>
</evidence>
<dbReference type="InterPro" id="IPR045874">
    <property type="entry name" value="LRK10/LRL21-25-like"/>
</dbReference>
<dbReference type="Gene3D" id="3.30.200.20">
    <property type="entry name" value="Phosphorylase Kinase, domain 1"/>
    <property type="match status" value="1"/>
</dbReference>
<dbReference type="InterPro" id="IPR025287">
    <property type="entry name" value="WAK_GUB"/>
</dbReference>
<dbReference type="PANTHER" id="PTHR27009">
    <property type="entry name" value="RUST RESISTANCE KINASE LR10-RELATED"/>
    <property type="match status" value="1"/>
</dbReference>
<dbReference type="GO" id="GO:0016020">
    <property type="term" value="C:membrane"/>
    <property type="evidence" value="ECO:0007669"/>
    <property type="project" value="UniProtKB-SubCell"/>
</dbReference>
<dbReference type="OrthoDB" id="4062651at2759"/>
<dbReference type="SUPFAM" id="SSF56112">
    <property type="entry name" value="Protein kinase-like (PK-like)"/>
    <property type="match status" value="1"/>
</dbReference>
<keyword evidence="6 12" id="KW-0547">Nucleotide-binding</keyword>
<dbReference type="GO" id="GO:0005524">
    <property type="term" value="F:ATP binding"/>
    <property type="evidence" value="ECO:0007669"/>
    <property type="project" value="UniProtKB-UniRule"/>
</dbReference>
<keyword evidence="10 13" id="KW-0472">Membrane</keyword>
<dbReference type="GO" id="GO:0030247">
    <property type="term" value="F:polysaccharide binding"/>
    <property type="evidence" value="ECO:0007669"/>
    <property type="project" value="InterPro"/>
</dbReference>
<evidence type="ECO:0000256" key="4">
    <source>
        <dbReference type="ARBA" id="ARBA00022692"/>
    </source>
</evidence>
<dbReference type="EMBL" id="JACGCM010000360">
    <property type="protein sequence ID" value="KAF6173114.1"/>
    <property type="molecule type" value="Genomic_DNA"/>
</dbReference>
<evidence type="ECO:0000256" key="7">
    <source>
        <dbReference type="ARBA" id="ARBA00022777"/>
    </source>
</evidence>
<dbReference type="PROSITE" id="PS50011">
    <property type="entry name" value="PROTEIN_KINASE_DOM"/>
    <property type="match status" value="1"/>
</dbReference>
<name>A0A7J7P1P9_9MAGN</name>
<dbReference type="GO" id="GO:0004674">
    <property type="term" value="F:protein serine/threonine kinase activity"/>
    <property type="evidence" value="ECO:0007669"/>
    <property type="project" value="UniProtKB-KW"/>
</dbReference>
<feature type="chain" id="PRO_5029861291" description="Protein kinase domain-containing protein" evidence="14">
    <location>
        <begin position="24"/>
        <end position="778"/>
    </location>
</feature>
<dbReference type="InterPro" id="IPR001245">
    <property type="entry name" value="Ser-Thr/Tyr_kinase_cat_dom"/>
</dbReference>
<evidence type="ECO:0000313" key="17">
    <source>
        <dbReference type="Proteomes" id="UP000541444"/>
    </source>
</evidence>
<dbReference type="InterPro" id="IPR032872">
    <property type="entry name" value="WAK_assoc_C"/>
</dbReference>
<evidence type="ECO:0000256" key="11">
    <source>
        <dbReference type="ARBA" id="ARBA00023180"/>
    </source>
</evidence>
<dbReference type="InterPro" id="IPR000719">
    <property type="entry name" value="Prot_kinase_dom"/>
</dbReference>
<keyword evidence="3" id="KW-0808">Transferase</keyword>
<feature type="transmembrane region" description="Helical" evidence="13">
    <location>
        <begin position="407"/>
        <end position="429"/>
    </location>
</feature>
<dbReference type="PROSITE" id="PS00108">
    <property type="entry name" value="PROTEIN_KINASE_ST"/>
    <property type="match status" value="1"/>
</dbReference>
<dbReference type="Pfam" id="PF07714">
    <property type="entry name" value="PK_Tyr_Ser-Thr"/>
    <property type="match status" value="1"/>
</dbReference>
<dbReference type="PROSITE" id="PS00107">
    <property type="entry name" value="PROTEIN_KINASE_ATP"/>
    <property type="match status" value="1"/>
</dbReference>
<dbReference type="InterPro" id="IPR011009">
    <property type="entry name" value="Kinase-like_dom_sf"/>
</dbReference>
<evidence type="ECO:0000313" key="16">
    <source>
        <dbReference type="EMBL" id="KAF6173114.1"/>
    </source>
</evidence>
<reference evidence="16 17" key="1">
    <citation type="journal article" date="2020" name="IScience">
        <title>Genome Sequencing of the Endangered Kingdonia uniflora (Circaeasteraceae, Ranunculales) Reveals Potential Mechanisms of Evolutionary Specialization.</title>
        <authorList>
            <person name="Sun Y."/>
            <person name="Deng T."/>
            <person name="Zhang A."/>
            <person name="Moore M.J."/>
            <person name="Landis J.B."/>
            <person name="Lin N."/>
            <person name="Zhang H."/>
            <person name="Zhang X."/>
            <person name="Huang J."/>
            <person name="Zhang X."/>
            <person name="Sun H."/>
            <person name="Wang H."/>
        </authorList>
    </citation>
    <scope>NUCLEOTIDE SEQUENCE [LARGE SCALE GENOMIC DNA]</scope>
    <source>
        <strain evidence="16">TB1705</strain>
        <tissue evidence="16">Leaf</tissue>
    </source>
</reference>
<dbReference type="AlphaFoldDB" id="A0A7J7P1P9"/>
<evidence type="ECO:0000256" key="8">
    <source>
        <dbReference type="ARBA" id="ARBA00022840"/>
    </source>
</evidence>
<feature type="signal peptide" evidence="14">
    <location>
        <begin position="1"/>
        <end position="23"/>
    </location>
</feature>
<keyword evidence="7" id="KW-0418">Kinase</keyword>
<keyword evidence="17" id="KW-1185">Reference proteome</keyword>
<feature type="binding site" evidence="12">
    <location>
        <position position="504"/>
    </location>
    <ligand>
        <name>ATP</name>
        <dbReference type="ChEBI" id="CHEBI:30616"/>
    </ligand>
</feature>
<comment type="subcellular location">
    <subcellularLocation>
        <location evidence="1">Membrane</location>
        <topology evidence="1">Single-pass type I membrane protein</topology>
    </subcellularLocation>
</comment>
<evidence type="ECO:0000256" key="14">
    <source>
        <dbReference type="SAM" id="SignalP"/>
    </source>
</evidence>
<sequence>MQSQLLLLVGAALLLSLLQLCNSSGLCSESFKCGDDTYSYPFWGNNRPSYCGISGFELNCRDSFTTQIEIRNSNGFGQTYRVLNISEANQIMTIARSDVWDLNSGGSECPSAFLNDTTSYKTHFEYVSDTLNYTLFYGCPFNASYNSGGYYCNDANNISSLYVTADSVGSNKNTSQCQGSNSSGTCSESFKCGDITYSYPFWGNNRPSYCGISGFKLNCRDSFTIHIKIRNSNEFGQTYIVRNIDEANQIMTIVRSDVWNLGTECPSAFLNDTTSYKTHFEYVSDTLNYTLFYGCPFNVSYDSGGSFCIDANGTINSLYVTADSVGPNQNTSECQGSILIPVRPSSVRKWGSSFDIISAGFDVKYVGSYHSDCVNCTNFGGSCGYDDYGSGVFVCFPAEKTRNLRRIIALVIGPISGFILVIILACVCWRRKYSSVNSIVFWKKSKNYEKVEEFLRNNGSMAPKRYTYSDITRMTDSFKDKLGQGGFGGVFKGKLLDGRLVAVKVMRESKGDGADFMNEVASISRTSHVNVVSLLGFCFDRSKRALIYEFMSNGSLEKFIYKDKPLETSSSLPWEKLYEIVVGVSRGLEYLHRGCNTRIVHFDIKPHNILLNENFCPKISDFGLAKLCSTQDSYVSMLDARGTAGYIAPEVFSRNIGVVSHKSDVYSFGMMVLEIVGGRKNINGLADRTSEIFFPHWIHTRIELKEDLGLHGITSETDAEITKKMILVGLWCIQINPFDRPSMSKVVDMLEGSLESLQIPPKAILSSSLGSQHDSSSM</sequence>
<keyword evidence="8 12" id="KW-0067">ATP-binding</keyword>
<evidence type="ECO:0000256" key="9">
    <source>
        <dbReference type="ARBA" id="ARBA00022989"/>
    </source>
</evidence>
<keyword evidence="5 14" id="KW-0732">Signal</keyword>
<keyword evidence="11" id="KW-0325">Glycoprotein</keyword>
<evidence type="ECO:0000259" key="15">
    <source>
        <dbReference type="PROSITE" id="PS50011"/>
    </source>
</evidence>
<gene>
    <name evidence="16" type="ORF">GIB67_020706</name>
</gene>
<keyword evidence="9 13" id="KW-1133">Transmembrane helix</keyword>
<evidence type="ECO:0000256" key="2">
    <source>
        <dbReference type="ARBA" id="ARBA00022527"/>
    </source>
</evidence>
<keyword evidence="2" id="KW-0723">Serine/threonine-protein kinase</keyword>
<organism evidence="16 17">
    <name type="scientific">Kingdonia uniflora</name>
    <dbReference type="NCBI Taxonomy" id="39325"/>
    <lineage>
        <taxon>Eukaryota</taxon>
        <taxon>Viridiplantae</taxon>
        <taxon>Streptophyta</taxon>
        <taxon>Embryophyta</taxon>
        <taxon>Tracheophyta</taxon>
        <taxon>Spermatophyta</taxon>
        <taxon>Magnoliopsida</taxon>
        <taxon>Ranunculales</taxon>
        <taxon>Circaeasteraceae</taxon>
        <taxon>Kingdonia</taxon>
    </lineage>
</organism>
<evidence type="ECO:0000256" key="3">
    <source>
        <dbReference type="ARBA" id="ARBA00022679"/>
    </source>
</evidence>
<evidence type="ECO:0000256" key="10">
    <source>
        <dbReference type="ARBA" id="ARBA00023136"/>
    </source>
</evidence>
<dbReference type="InterPro" id="IPR008271">
    <property type="entry name" value="Ser/Thr_kinase_AS"/>
</dbReference>
<dbReference type="FunFam" id="3.30.200.20:FF:000178">
    <property type="entry name" value="serine/threonine-protein kinase PBS1-like"/>
    <property type="match status" value="1"/>
</dbReference>
<dbReference type="Pfam" id="PF14380">
    <property type="entry name" value="WAK_assoc"/>
    <property type="match status" value="1"/>
</dbReference>
<evidence type="ECO:0000256" key="12">
    <source>
        <dbReference type="PROSITE-ProRule" id="PRU10141"/>
    </source>
</evidence>
<evidence type="ECO:0000256" key="6">
    <source>
        <dbReference type="ARBA" id="ARBA00022741"/>
    </source>
</evidence>
<proteinExistence type="predicted"/>
<dbReference type="SMART" id="SM00220">
    <property type="entry name" value="S_TKc"/>
    <property type="match status" value="1"/>
</dbReference>
<dbReference type="Proteomes" id="UP000541444">
    <property type="component" value="Unassembled WGS sequence"/>
</dbReference>
<evidence type="ECO:0000256" key="13">
    <source>
        <dbReference type="SAM" id="Phobius"/>
    </source>
</evidence>
<dbReference type="Pfam" id="PF13947">
    <property type="entry name" value="GUB_WAK_bind"/>
    <property type="match status" value="2"/>
</dbReference>
<dbReference type="FunFam" id="1.10.510.10:FF:000590">
    <property type="entry name" value="PR5-like receptor kinase"/>
    <property type="match status" value="1"/>
</dbReference>
<evidence type="ECO:0000256" key="5">
    <source>
        <dbReference type="ARBA" id="ARBA00022729"/>
    </source>
</evidence>
<comment type="caution">
    <text evidence="16">The sequence shown here is derived from an EMBL/GenBank/DDBJ whole genome shotgun (WGS) entry which is preliminary data.</text>
</comment>
<dbReference type="Gene3D" id="1.10.510.10">
    <property type="entry name" value="Transferase(Phosphotransferase) domain 1"/>
    <property type="match status" value="1"/>
</dbReference>
<keyword evidence="4 13" id="KW-0812">Transmembrane</keyword>
<dbReference type="InterPro" id="IPR017441">
    <property type="entry name" value="Protein_kinase_ATP_BS"/>
</dbReference>
<protein>
    <recommendedName>
        <fullName evidence="15">Protein kinase domain-containing protein</fullName>
    </recommendedName>
</protein>
<accession>A0A7J7P1P9</accession>